<evidence type="ECO:0000313" key="3">
    <source>
        <dbReference type="EMBL" id="EFE38133.1"/>
    </source>
</evidence>
<dbReference type="GO" id="GO:0043565">
    <property type="term" value="F:sequence-specific DNA binding"/>
    <property type="evidence" value="ECO:0007669"/>
    <property type="project" value="TreeGrafter"/>
</dbReference>
<proteinExistence type="predicted"/>
<feature type="region of interest" description="Disordered" evidence="1">
    <location>
        <begin position="554"/>
        <end position="577"/>
    </location>
</feature>
<feature type="region of interest" description="Disordered" evidence="1">
    <location>
        <begin position="161"/>
        <end position="186"/>
    </location>
</feature>
<dbReference type="Proteomes" id="UP000008383">
    <property type="component" value="Unassembled WGS sequence"/>
</dbReference>
<dbReference type="AlphaFoldDB" id="D4DJ48"/>
<evidence type="ECO:0008006" key="5">
    <source>
        <dbReference type="Google" id="ProtNLM"/>
    </source>
</evidence>
<keyword evidence="4" id="KW-1185">Reference proteome</keyword>
<dbReference type="EMBL" id="ACYE01000422">
    <property type="protein sequence ID" value="EFE38133.1"/>
    <property type="molecule type" value="Genomic_DNA"/>
</dbReference>
<dbReference type="OrthoDB" id="5391991at2759"/>
<dbReference type="HOGENOM" id="CLU_412321_0_0_1"/>
<name>D4DJ48_TRIVH</name>
<protein>
    <recommendedName>
        <fullName evidence="5">Sin3 binding protein</fullName>
    </recommendedName>
</protein>
<feature type="transmembrane region" description="Helical" evidence="2">
    <location>
        <begin position="206"/>
        <end position="228"/>
    </location>
</feature>
<accession>D4DJ48</accession>
<comment type="caution">
    <text evidence="3">The sequence shown here is derived from an EMBL/GenBank/DDBJ whole genome shotgun (WGS) entry which is preliminary data.</text>
</comment>
<dbReference type="GO" id="GO:0000432">
    <property type="term" value="P:positive regulation of transcription from RNA polymerase II promoter by glucose"/>
    <property type="evidence" value="ECO:0007669"/>
    <property type="project" value="TreeGrafter"/>
</dbReference>
<gene>
    <name evidence="3" type="ORF">TRV_07213</name>
</gene>
<dbReference type="PANTHER" id="PTHR28164:SF1">
    <property type="entry name" value="PROTEIN STB3"/>
    <property type="match status" value="1"/>
</dbReference>
<sequence>MEERRAVVGRWTSGQWQRGTRAAAGAARKVWREARVERQARKEEAGRRRLDSGSQRKKMECIFTFIFVFAFCRALYLSLCLSLSSRYCMAAAIYYYLLSISVISISYQLIALSPLFRPFCTLFSPFLVLPRPSGFFFFFFFSSSSLSLLLFNSIATTLQTADPAAPNSPPRRRKQASREDAEAAEESDQDFIPDLLALFTYLTGPFSFFLFLNISASFFFFFFFLLLLPTNNNSNKQEDSTQSPGLSVITLSSRYPRLRVVFVVFTDVGSLFPLLGVPIIHRITTLPPDTIVRVMAPRSAPKTASMDIPKSRDAPRRHGMLPTPPSSISPCLNPQGFKQRVTQEALHQYNLRSPPASSSLVPHDTRHEIDAVDSDIDLQDTEDRRVPSSVAVASAAAAASKGKADVSGDITPAMLARHYLPDILLAHGPLAIRHIMGYLTTSVPGFAMIPPAKARRLVVAGLEGKASLSANADSMDDGEVEFEKVGWGRWDAYRRGQQKREGENHHTATERAGHVNHHHLSLPHYYAPADSPIFSHSDFNQNQDIDEADKMSLDDDGASQPRMYCSSSASEEPDIMDGDWDEADMTDEEDWANIGADALRAQSLGQEPSMSSSVYARGCGYGYGHSYGYGGGPSSSALAKAAPIAMPGGNVEERAAVEALLQLGSM</sequence>
<dbReference type="Pfam" id="PF10330">
    <property type="entry name" value="Stb3"/>
    <property type="match status" value="1"/>
</dbReference>
<evidence type="ECO:0000256" key="1">
    <source>
        <dbReference type="SAM" id="MobiDB-lite"/>
    </source>
</evidence>
<organism evidence="3 4">
    <name type="scientific">Trichophyton verrucosum (strain HKI 0517)</name>
    <dbReference type="NCBI Taxonomy" id="663202"/>
    <lineage>
        <taxon>Eukaryota</taxon>
        <taxon>Fungi</taxon>
        <taxon>Dikarya</taxon>
        <taxon>Ascomycota</taxon>
        <taxon>Pezizomycotina</taxon>
        <taxon>Eurotiomycetes</taxon>
        <taxon>Eurotiomycetidae</taxon>
        <taxon>Onygenales</taxon>
        <taxon>Arthrodermataceae</taxon>
        <taxon>Trichophyton</taxon>
    </lineage>
</organism>
<dbReference type="KEGG" id="tve:TRV_07213"/>
<feature type="transmembrane region" description="Helical" evidence="2">
    <location>
        <begin position="135"/>
        <end position="155"/>
    </location>
</feature>
<feature type="transmembrane region" description="Helical" evidence="2">
    <location>
        <begin position="93"/>
        <end position="115"/>
    </location>
</feature>
<keyword evidence="2" id="KW-0472">Membrane</keyword>
<feature type="transmembrane region" description="Helical" evidence="2">
    <location>
        <begin position="62"/>
        <end position="87"/>
    </location>
</feature>
<evidence type="ECO:0000313" key="4">
    <source>
        <dbReference type="Proteomes" id="UP000008383"/>
    </source>
</evidence>
<dbReference type="RefSeq" id="XP_003018778.1">
    <property type="nucleotide sequence ID" value="XM_003018732.1"/>
</dbReference>
<dbReference type="GeneID" id="9581174"/>
<dbReference type="GO" id="GO:0005634">
    <property type="term" value="C:nucleus"/>
    <property type="evidence" value="ECO:0007669"/>
    <property type="project" value="TreeGrafter"/>
</dbReference>
<evidence type="ECO:0000256" key="2">
    <source>
        <dbReference type="SAM" id="Phobius"/>
    </source>
</evidence>
<dbReference type="InterPro" id="IPR018818">
    <property type="entry name" value="Stb3"/>
</dbReference>
<dbReference type="PANTHER" id="PTHR28164">
    <property type="entry name" value="PROTEIN STB3"/>
    <property type="match status" value="1"/>
</dbReference>
<keyword evidence="2" id="KW-1133">Transmembrane helix</keyword>
<reference evidence="4" key="1">
    <citation type="journal article" date="2011" name="Genome Biol.">
        <title>Comparative and functional genomics provide insights into the pathogenicity of dermatophytic fungi.</title>
        <authorList>
            <person name="Burmester A."/>
            <person name="Shelest E."/>
            <person name="Gloeckner G."/>
            <person name="Heddergott C."/>
            <person name="Schindler S."/>
            <person name="Staib P."/>
            <person name="Heidel A."/>
            <person name="Felder M."/>
            <person name="Petzold A."/>
            <person name="Szafranski K."/>
            <person name="Feuermann M."/>
            <person name="Pedruzzi I."/>
            <person name="Priebe S."/>
            <person name="Groth M."/>
            <person name="Winkler R."/>
            <person name="Li W."/>
            <person name="Kniemeyer O."/>
            <person name="Schroeckh V."/>
            <person name="Hertweck C."/>
            <person name="Hube B."/>
            <person name="White T.C."/>
            <person name="Platzer M."/>
            <person name="Guthke R."/>
            <person name="Heitman J."/>
            <person name="Woestemeyer J."/>
            <person name="Zipfel P.F."/>
            <person name="Monod M."/>
            <person name="Brakhage A.A."/>
        </authorList>
    </citation>
    <scope>NUCLEOTIDE SEQUENCE [LARGE SCALE GENOMIC DNA]</scope>
    <source>
        <strain evidence="4">HKI 0517</strain>
    </source>
</reference>
<feature type="transmembrane region" description="Helical" evidence="2">
    <location>
        <begin position="260"/>
        <end position="280"/>
    </location>
</feature>
<keyword evidence="2" id="KW-0812">Transmembrane</keyword>